<dbReference type="PANTHER" id="PTHR46572">
    <property type="entry name" value="RHO1 GDP-GTP EXCHANGE PROTEIN 1-RELATED"/>
    <property type="match status" value="1"/>
</dbReference>
<dbReference type="SMART" id="SM00325">
    <property type="entry name" value="RhoGEF"/>
    <property type="match status" value="1"/>
</dbReference>
<dbReference type="InterPro" id="IPR001180">
    <property type="entry name" value="CNH_dom"/>
</dbReference>
<accession>A0A369JVE7</accession>
<name>A0A369JVE7_HYPMA</name>
<dbReference type="InParanoid" id="A0A369JVE7"/>
<evidence type="ECO:0000256" key="1">
    <source>
        <dbReference type="ARBA" id="ARBA00022658"/>
    </source>
</evidence>
<dbReference type="InterPro" id="IPR001331">
    <property type="entry name" value="GDS_CDC24_CS"/>
</dbReference>
<dbReference type="STRING" id="39966.A0A369JVE7"/>
<feature type="compositionally biased region" description="Polar residues" evidence="2">
    <location>
        <begin position="104"/>
        <end position="117"/>
    </location>
</feature>
<dbReference type="InterPro" id="IPR052233">
    <property type="entry name" value="Rho-type_GEFs"/>
</dbReference>
<dbReference type="PANTHER" id="PTHR46572:SF1">
    <property type="entry name" value="RHO1 GUANINE NUCLEOTIDE EXCHANGE FACTOR TUS1"/>
    <property type="match status" value="1"/>
</dbReference>
<evidence type="ECO:0000256" key="2">
    <source>
        <dbReference type="SAM" id="MobiDB-lite"/>
    </source>
</evidence>
<dbReference type="Proteomes" id="UP000076154">
    <property type="component" value="Unassembled WGS sequence"/>
</dbReference>
<feature type="domain" description="DH" evidence="4">
    <location>
        <begin position="222"/>
        <end position="414"/>
    </location>
</feature>
<dbReference type="SMART" id="SM00233">
    <property type="entry name" value="PH"/>
    <property type="match status" value="1"/>
</dbReference>
<dbReference type="EMBL" id="LUEZ02000040">
    <property type="protein sequence ID" value="RDB26309.1"/>
    <property type="molecule type" value="Genomic_DNA"/>
</dbReference>
<dbReference type="SMART" id="SM00036">
    <property type="entry name" value="CNH"/>
    <property type="match status" value="1"/>
</dbReference>
<dbReference type="SUPFAM" id="SSF50729">
    <property type="entry name" value="PH domain-like"/>
    <property type="match status" value="1"/>
</dbReference>
<dbReference type="InterPro" id="IPR035899">
    <property type="entry name" value="DBL_dom_sf"/>
</dbReference>
<gene>
    <name evidence="6" type="primary">rgf1_1</name>
    <name evidence="6" type="ORF">Hypma_006580</name>
</gene>
<reference evidence="6" key="1">
    <citation type="submission" date="2018-04" db="EMBL/GenBank/DDBJ databases">
        <title>Whole genome sequencing of Hypsizygus marmoreus.</title>
        <authorList>
            <person name="Choi I.-G."/>
            <person name="Min B."/>
            <person name="Kim J.-G."/>
            <person name="Kim S."/>
            <person name="Oh Y.-L."/>
            <person name="Kong W.-S."/>
            <person name="Park H."/>
            <person name="Jeong J."/>
            <person name="Song E.-S."/>
        </authorList>
    </citation>
    <scope>NUCLEOTIDE SEQUENCE [LARGE SCALE GENOMIC DNA]</scope>
    <source>
        <strain evidence="6">51987-8</strain>
    </source>
</reference>
<protein>
    <submittedName>
        <fullName evidence="6">Rho1 guanine nucleotide exchange factor 1</fullName>
    </submittedName>
</protein>
<dbReference type="AlphaFoldDB" id="A0A369JVE7"/>
<evidence type="ECO:0000259" key="5">
    <source>
        <dbReference type="PROSITE" id="PS50219"/>
    </source>
</evidence>
<feature type="compositionally biased region" description="Polar residues" evidence="2">
    <location>
        <begin position="127"/>
        <end position="149"/>
    </location>
</feature>
<feature type="region of interest" description="Disordered" evidence="2">
    <location>
        <begin position="103"/>
        <end position="151"/>
    </location>
</feature>
<dbReference type="Gene3D" id="1.20.900.10">
    <property type="entry name" value="Dbl homology (DH) domain"/>
    <property type="match status" value="1"/>
</dbReference>
<evidence type="ECO:0000259" key="4">
    <source>
        <dbReference type="PROSITE" id="PS50010"/>
    </source>
</evidence>
<keyword evidence="1" id="KW-0344">Guanine-nucleotide releasing factor</keyword>
<evidence type="ECO:0000313" key="7">
    <source>
        <dbReference type="Proteomes" id="UP000076154"/>
    </source>
</evidence>
<proteinExistence type="predicted"/>
<dbReference type="GO" id="GO:0035556">
    <property type="term" value="P:intracellular signal transduction"/>
    <property type="evidence" value="ECO:0007669"/>
    <property type="project" value="InterPro"/>
</dbReference>
<dbReference type="PROSITE" id="PS50219">
    <property type="entry name" value="CNH"/>
    <property type="match status" value="1"/>
</dbReference>
<feature type="domain" description="PH" evidence="3">
    <location>
        <begin position="449"/>
        <end position="578"/>
    </location>
</feature>
<feature type="region of interest" description="Disordered" evidence="2">
    <location>
        <begin position="156"/>
        <end position="175"/>
    </location>
</feature>
<dbReference type="GO" id="GO:0005085">
    <property type="term" value="F:guanyl-nucleotide exchange factor activity"/>
    <property type="evidence" value="ECO:0007669"/>
    <property type="project" value="UniProtKB-KW"/>
</dbReference>
<comment type="caution">
    <text evidence="6">The sequence shown here is derived from an EMBL/GenBank/DDBJ whole genome shotgun (WGS) entry which is preliminary data.</text>
</comment>
<dbReference type="Pfam" id="PF00621">
    <property type="entry name" value="RhoGEF"/>
    <property type="match status" value="1"/>
</dbReference>
<keyword evidence="7" id="KW-1185">Reference proteome</keyword>
<dbReference type="Pfam" id="PF00780">
    <property type="entry name" value="CNH"/>
    <property type="match status" value="1"/>
</dbReference>
<evidence type="ECO:0000259" key="3">
    <source>
        <dbReference type="PROSITE" id="PS50003"/>
    </source>
</evidence>
<dbReference type="InterPro" id="IPR011993">
    <property type="entry name" value="PH-like_dom_sf"/>
</dbReference>
<dbReference type="OrthoDB" id="2272012at2759"/>
<dbReference type="PROSITE" id="PS50010">
    <property type="entry name" value="DH_2"/>
    <property type="match status" value="1"/>
</dbReference>
<dbReference type="PROSITE" id="PS50003">
    <property type="entry name" value="PH_DOMAIN"/>
    <property type="match status" value="1"/>
</dbReference>
<sequence length="1004" mass="112745">MSSYNGGDNRPRPHVAIPALLNRNVSPQAPFPAYTVEVTPPAYTEYDESATFANPWDDPQLATPVQGRPRVHSMTELSNRPLNRSASASANGTGYMAFPEPQIYRSTSHSPPSQSARTLGHRHSRTELGSTPSLGLHQDPSTMSFVSTASSYHPDYDSDDYGSGSELSHDTEDLSRELSNLSLNSEDGLRRFQAGQLPENDQTWHRLVPTEARDVLGEQEVQRQSVLFEVFKAEREYVSDLETVFVKGLRQASPPIISTERLPGFIDGVFGNLGQILAHHQRMLGALFERQREQHPLIQSVADVILDTVLKSDFRSAYDTYIKHYPLSESYHRTEMKRNRAYQAFVQSVSTDPRIRKRDLVTFLSRPVTRLPRLNLVLEQILKRTDKEFNHPDLETLPLILGILGDFIKSTQPGIEAAESKVKFWALAESLTFQKGEIIDMDFYDESRTLVYSGPLFRQGRTDSGRSGWYELSGALLDNFFLLTRDEKRSNGTLRRHIVSRPLPLSYLRLGSFTSPPETRKEKAEEGNLLDSFRSQTIPIYPFTVYHASSRSTRSYTLCAASDAIRKRWHMAFVDALGVHKARQDANMWFYQKTLTDRFFRIMGPRVPYGSLIRLTGRITSAVSFSSTGRKFLAVGCSSGIYISPRGTDGPRLVLTKEHRAYLPSLNLEFRKVLNYSNPTALAAIQTLGQKIFNRFIVHSETSLLSFSLDAVAQVALGKMQPNALSSSLERVAGTDTPVVFFRHVHIGERVLIVYASKKRLQVSMSLHVVEVVHSPSIVLSPQRTSRSTKLHSFRPFGEPGYIPRDAYDISPLLKTVGICAKDRIVIIDPTNLTRSEVAIVPDLQDAATNPSFTTLKARLDEGKPLGLVRVTPIELLVIYDNVGYYITKRGVPSRTAGYIRWETRATSFAQRGGHILLFSMQFIEIRNINTGRIAQVIEGSDIRLLHSSPTYGEDDTILVATRGSKDDKDGTSDKIVELVETTEITAPTPITPVPSFWDEWDMQ</sequence>
<dbReference type="Gene3D" id="2.30.29.30">
    <property type="entry name" value="Pleckstrin-homology domain (PH domain)/Phosphotyrosine-binding domain (PTB)"/>
    <property type="match status" value="1"/>
</dbReference>
<dbReference type="PROSITE" id="PS00741">
    <property type="entry name" value="DH_1"/>
    <property type="match status" value="1"/>
</dbReference>
<dbReference type="SUPFAM" id="SSF48065">
    <property type="entry name" value="DBL homology domain (DH-domain)"/>
    <property type="match status" value="1"/>
</dbReference>
<organism evidence="6 7">
    <name type="scientific">Hypsizygus marmoreus</name>
    <name type="common">White beech mushroom</name>
    <name type="synonym">Agaricus marmoreus</name>
    <dbReference type="NCBI Taxonomy" id="39966"/>
    <lineage>
        <taxon>Eukaryota</taxon>
        <taxon>Fungi</taxon>
        <taxon>Dikarya</taxon>
        <taxon>Basidiomycota</taxon>
        <taxon>Agaricomycotina</taxon>
        <taxon>Agaricomycetes</taxon>
        <taxon>Agaricomycetidae</taxon>
        <taxon>Agaricales</taxon>
        <taxon>Tricholomatineae</taxon>
        <taxon>Lyophyllaceae</taxon>
        <taxon>Hypsizygus</taxon>
    </lineage>
</organism>
<feature type="domain" description="CNH" evidence="5">
    <location>
        <begin position="616"/>
        <end position="953"/>
    </location>
</feature>
<dbReference type="InterPro" id="IPR001849">
    <property type="entry name" value="PH_domain"/>
</dbReference>
<dbReference type="InterPro" id="IPR000219">
    <property type="entry name" value="DH_dom"/>
</dbReference>
<evidence type="ECO:0000313" key="6">
    <source>
        <dbReference type="EMBL" id="RDB26309.1"/>
    </source>
</evidence>
<dbReference type="CDD" id="cd00160">
    <property type="entry name" value="RhoGEF"/>
    <property type="match status" value="1"/>
</dbReference>